<dbReference type="InterPro" id="IPR032382">
    <property type="entry name" value="AltA1"/>
</dbReference>
<dbReference type="EMBL" id="CH408030">
    <property type="protein sequence ID" value="EAQ91633.1"/>
    <property type="molecule type" value="Genomic_DNA"/>
</dbReference>
<gene>
    <name evidence="7" type="ORF">CHGG_03568</name>
</gene>
<dbReference type="VEuPathDB" id="FungiDB:CHGG_03568"/>
<evidence type="ECO:0000256" key="2">
    <source>
        <dbReference type="ARBA" id="ARBA00022525"/>
    </source>
</evidence>
<keyword evidence="3 5" id="KW-0732">Signal</keyword>
<dbReference type="AlphaFoldDB" id="Q2H886"/>
<evidence type="ECO:0000256" key="1">
    <source>
        <dbReference type="ARBA" id="ARBA00004613"/>
    </source>
</evidence>
<sequence>MRSLTALTVGVFSTFARCEAQGLAKDTPGPCTNISLSYPGWEVTDLVLTNHRIDFRLVNNADADIRTSCSGDSTAPPVSYQECRDRQTQFTYDKKSSVLVINQTWTCNDSNLTFIGTGTTTLACPANNTTCTTPNTNPQPIRASLLAPIPITPQPIPFPPSATTPNCTHRSLTPTFEITHLHYQRLDLGPPCSPVSGTCSGTSLYYGEITFTLRNTATNDTRACAAQTLGLSDLQAMPRDWLACDAGVVFINPAPVVPPPDFETRTYFWFEHASNRLLVRQEWYCGDLGGREEFGFVAEVEVSPALDPGVDYVGNLTVPGVGVDASAPVLVVEGGVVRERLPPYSLGRPRVFGPSCTVTSLVKRPKMFPIQDFWFGTYWTSAGVRTGHVWMFVTNEVFDTQLNFESEGTAMVPGVEGVSNPDVWYGCDGGNSAAPPVAGLLNCSFAFDRTANRLSVREDWVCADKDSENPILFTAIGSGVVDMDDSLCERSEDEPDNRYCPGPDHFNIDIRDYSWRCALYGLPIPYKNIGYAHGAHVQRQC</sequence>
<feature type="chain" id="PRO_5004209058" description="AA1-like domain-containing protein" evidence="5">
    <location>
        <begin position="21"/>
        <end position="541"/>
    </location>
</feature>
<dbReference type="Pfam" id="PF16541">
    <property type="entry name" value="AltA1"/>
    <property type="match status" value="1"/>
</dbReference>
<dbReference type="OrthoDB" id="3727384at2759"/>
<evidence type="ECO:0000256" key="4">
    <source>
        <dbReference type="ARBA" id="ARBA00023157"/>
    </source>
</evidence>
<protein>
    <recommendedName>
        <fullName evidence="6">AA1-like domain-containing protein</fullName>
    </recommendedName>
</protein>
<accession>Q2H886</accession>
<organism evidence="7 8">
    <name type="scientific">Chaetomium globosum (strain ATCC 6205 / CBS 148.51 / DSM 1962 / NBRC 6347 / NRRL 1970)</name>
    <name type="common">Soil fungus</name>
    <dbReference type="NCBI Taxonomy" id="306901"/>
    <lineage>
        <taxon>Eukaryota</taxon>
        <taxon>Fungi</taxon>
        <taxon>Dikarya</taxon>
        <taxon>Ascomycota</taxon>
        <taxon>Pezizomycotina</taxon>
        <taxon>Sordariomycetes</taxon>
        <taxon>Sordariomycetidae</taxon>
        <taxon>Sordariales</taxon>
        <taxon>Chaetomiaceae</taxon>
        <taxon>Chaetomium</taxon>
    </lineage>
</organism>
<evidence type="ECO:0000313" key="8">
    <source>
        <dbReference type="Proteomes" id="UP000001056"/>
    </source>
</evidence>
<keyword evidence="8" id="KW-1185">Reference proteome</keyword>
<evidence type="ECO:0000313" key="7">
    <source>
        <dbReference type="EMBL" id="EAQ91633.1"/>
    </source>
</evidence>
<keyword evidence="4" id="KW-1015">Disulfide bond</keyword>
<evidence type="ECO:0000256" key="3">
    <source>
        <dbReference type="ARBA" id="ARBA00022729"/>
    </source>
</evidence>
<evidence type="ECO:0000256" key="5">
    <source>
        <dbReference type="SAM" id="SignalP"/>
    </source>
</evidence>
<dbReference type="RefSeq" id="XP_001230084.1">
    <property type="nucleotide sequence ID" value="XM_001230083.1"/>
</dbReference>
<keyword evidence="2" id="KW-0964">Secreted</keyword>
<reference evidence="8" key="1">
    <citation type="journal article" date="2015" name="Genome Announc.">
        <title>Draft genome sequence of the cellulolytic fungus Chaetomium globosum.</title>
        <authorList>
            <person name="Cuomo C.A."/>
            <person name="Untereiner W.A."/>
            <person name="Ma L.-J."/>
            <person name="Grabherr M."/>
            <person name="Birren B.W."/>
        </authorList>
    </citation>
    <scope>NUCLEOTIDE SEQUENCE [LARGE SCALE GENOMIC DNA]</scope>
    <source>
        <strain evidence="8">ATCC 6205 / CBS 148.51 / DSM 1962 / NBRC 6347 / NRRL 1970</strain>
    </source>
</reference>
<evidence type="ECO:0000259" key="6">
    <source>
        <dbReference type="Pfam" id="PF16541"/>
    </source>
</evidence>
<dbReference type="Proteomes" id="UP000001056">
    <property type="component" value="Unassembled WGS sequence"/>
</dbReference>
<dbReference type="GO" id="GO:0005576">
    <property type="term" value="C:extracellular region"/>
    <property type="evidence" value="ECO:0007669"/>
    <property type="project" value="UniProtKB-SubCell"/>
</dbReference>
<name>Q2H886_CHAGB</name>
<dbReference type="OMA" id="CETREDG"/>
<dbReference type="HOGENOM" id="CLU_029216_0_0_1"/>
<dbReference type="GeneID" id="4388746"/>
<proteinExistence type="predicted"/>
<feature type="signal peptide" evidence="5">
    <location>
        <begin position="1"/>
        <end position="20"/>
    </location>
</feature>
<comment type="subcellular location">
    <subcellularLocation>
        <location evidence="1">Secreted</location>
    </subcellularLocation>
</comment>
<feature type="domain" description="AA1-like" evidence="6">
    <location>
        <begin position="51"/>
        <end position="128"/>
    </location>
</feature>
<dbReference type="InParanoid" id="Q2H886"/>